<evidence type="ECO:0000313" key="2">
    <source>
        <dbReference type="EMBL" id="GBM90547.1"/>
    </source>
</evidence>
<dbReference type="EMBL" id="BGPR01003631">
    <property type="protein sequence ID" value="GBM90547.1"/>
    <property type="molecule type" value="Genomic_DNA"/>
</dbReference>
<dbReference type="Proteomes" id="UP000499080">
    <property type="component" value="Unassembled WGS sequence"/>
</dbReference>
<accession>A0A4Y2JKU6</accession>
<proteinExistence type="predicted"/>
<feature type="compositionally biased region" description="Polar residues" evidence="1">
    <location>
        <begin position="115"/>
        <end position="135"/>
    </location>
</feature>
<dbReference type="OrthoDB" id="9996331at2759"/>
<sequence length="215" mass="23859">MGLNRCGPTTKPLLFAINYKKRLQFAKQHIDWTVEQLGNVTWSDGQDSAYSRTMGVQGGNVEHPCPGPISGVTLQQRKTLVLQTKLQNRSSGSTHTTQYRSASNSLLARTAYRTPKTSTLQGDPSRSIFTPSSKRSPYILSPAGRDVTSSSTFKRISSPNRDIKKIPAPLTFHMSPHRQGQGVRRGCCQSSHTYPYKTLFQTIRLTLLGSDFPCL</sequence>
<evidence type="ECO:0008006" key="4">
    <source>
        <dbReference type="Google" id="ProtNLM"/>
    </source>
</evidence>
<evidence type="ECO:0000313" key="3">
    <source>
        <dbReference type="Proteomes" id="UP000499080"/>
    </source>
</evidence>
<reference evidence="2 3" key="1">
    <citation type="journal article" date="2019" name="Sci. Rep.">
        <title>Orb-weaving spider Araneus ventricosus genome elucidates the spidroin gene catalogue.</title>
        <authorList>
            <person name="Kono N."/>
            <person name="Nakamura H."/>
            <person name="Ohtoshi R."/>
            <person name="Moran D.A.P."/>
            <person name="Shinohara A."/>
            <person name="Yoshida Y."/>
            <person name="Fujiwara M."/>
            <person name="Mori M."/>
            <person name="Tomita M."/>
            <person name="Arakawa K."/>
        </authorList>
    </citation>
    <scope>NUCLEOTIDE SEQUENCE [LARGE SCALE GENOMIC DNA]</scope>
</reference>
<name>A0A4Y2JKU6_ARAVE</name>
<feature type="region of interest" description="Disordered" evidence="1">
    <location>
        <begin position="115"/>
        <end position="152"/>
    </location>
</feature>
<organism evidence="2 3">
    <name type="scientific">Araneus ventricosus</name>
    <name type="common">Orbweaver spider</name>
    <name type="synonym">Epeira ventricosa</name>
    <dbReference type="NCBI Taxonomy" id="182803"/>
    <lineage>
        <taxon>Eukaryota</taxon>
        <taxon>Metazoa</taxon>
        <taxon>Ecdysozoa</taxon>
        <taxon>Arthropoda</taxon>
        <taxon>Chelicerata</taxon>
        <taxon>Arachnida</taxon>
        <taxon>Araneae</taxon>
        <taxon>Araneomorphae</taxon>
        <taxon>Entelegynae</taxon>
        <taxon>Araneoidea</taxon>
        <taxon>Araneidae</taxon>
        <taxon>Araneus</taxon>
    </lineage>
</organism>
<comment type="caution">
    <text evidence="2">The sequence shown here is derived from an EMBL/GenBank/DDBJ whole genome shotgun (WGS) entry which is preliminary data.</text>
</comment>
<evidence type="ECO:0000256" key="1">
    <source>
        <dbReference type="SAM" id="MobiDB-lite"/>
    </source>
</evidence>
<dbReference type="AlphaFoldDB" id="A0A4Y2JKU6"/>
<gene>
    <name evidence="2" type="ORF">AVEN_20552_1</name>
</gene>
<protein>
    <recommendedName>
        <fullName evidence="4">Transposase Tc1-like domain-containing protein</fullName>
    </recommendedName>
</protein>
<keyword evidence="3" id="KW-1185">Reference proteome</keyword>